<keyword evidence="3 5" id="KW-0863">Zinc-finger</keyword>
<protein>
    <recommendedName>
        <fullName evidence="7">AN1-type domain-containing protein</fullName>
    </recommendedName>
</protein>
<feature type="domain" description="AN1-type" evidence="7">
    <location>
        <begin position="94"/>
        <end position="142"/>
    </location>
</feature>
<dbReference type="Pfam" id="PF01428">
    <property type="entry name" value="zf-AN1"/>
    <property type="match status" value="2"/>
</dbReference>
<dbReference type="InterPro" id="IPR057357">
    <property type="entry name" value="Znf-C2H2_ZFAND2A/B"/>
</dbReference>
<gene>
    <name evidence="8" type="ORF">CVLEPA_LOCUS30762</name>
</gene>
<feature type="domain" description="AN1-type" evidence="7">
    <location>
        <begin position="4"/>
        <end position="52"/>
    </location>
</feature>
<evidence type="ECO:0000256" key="6">
    <source>
        <dbReference type="SAM" id="MobiDB-lite"/>
    </source>
</evidence>
<dbReference type="InterPro" id="IPR035896">
    <property type="entry name" value="AN1-like_Znf"/>
</dbReference>
<organism evidence="8 9">
    <name type="scientific">Clavelina lepadiformis</name>
    <name type="common">Light-bulb sea squirt</name>
    <name type="synonym">Ascidia lepadiformis</name>
    <dbReference type="NCBI Taxonomy" id="159417"/>
    <lineage>
        <taxon>Eukaryota</taxon>
        <taxon>Metazoa</taxon>
        <taxon>Chordata</taxon>
        <taxon>Tunicata</taxon>
        <taxon>Ascidiacea</taxon>
        <taxon>Aplousobranchia</taxon>
        <taxon>Clavelinidae</taxon>
        <taxon>Clavelina</taxon>
    </lineage>
</organism>
<evidence type="ECO:0000259" key="7">
    <source>
        <dbReference type="PROSITE" id="PS51039"/>
    </source>
</evidence>
<dbReference type="Pfam" id="PF25403">
    <property type="entry name" value="zf-C2H2_ZFAND2"/>
    <property type="match status" value="1"/>
</dbReference>
<dbReference type="PROSITE" id="PS50330">
    <property type="entry name" value="UIM"/>
    <property type="match status" value="1"/>
</dbReference>
<dbReference type="SUPFAM" id="SSF118310">
    <property type="entry name" value="AN1-like Zinc finger"/>
    <property type="match status" value="2"/>
</dbReference>
<feature type="compositionally biased region" description="Basic and acidic residues" evidence="6">
    <location>
        <begin position="220"/>
        <end position="236"/>
    </location>
</feature>
<dbReference type="PANTHER" id="PTHR14677:SF20">
    <property type="entry name" value="ZINC FINGER AN1-TYPE CONTAINING 2A-RELATED"/>
    <property type="match status" value="1"/>
</dbReference>
<keyword evidence="2" id="KW-0677">Repeat</keyword>
<comment type="caution">
    <text evidence="8">The sequence shown here is derived from an EMBL/GenBank/DDBJ whole genome shotgun (WGS) entry which is preliminary data.</text>
</comment>
<keyword evidence="1" id="KW-0479">Metal-binding</keyword>
<feature type="region of interest" description="Disordered" evidence="6">
    <location>
        <begin position="145"/>
        <end position="269"/>
    </location>
</feature>
<reference evidence="8 9" key="1">
    <citation type="submission" date="2024-02" db="EMBL/GenBank/DDBJ databases">
        <authorList>
            <person name="Daric V."/>
            <person name="Darras S."/>
        </authorList>
    </citation>
    <scope>NUCLEOTIDE SEQUENCE [LARGE SCALE GENOMIC DNA]</scope>
</reference>
<accession>A0ABP0H209</accession>
<dbReference type="PANTHER" id="PTHR14677">
    <property type="entry name" value="ARSENITE INDUCUBLE RNA ASSOCIATED PROTEIN AIP-1-RELATED"/>
    <property type="match status" value="1"/>
</dbReference>
<feature type="compositionally biased region" description="Basic and acidic residues" evidence="6">
    <location>
        <begin position="255"/>
        <end position="269"/>
    </location>
</feature>
<name>A0ABP0H209_CLALP</name>
<evidence type="ECO:0000256" key="5">
    <source>
        <dbReference type="PROSITE-ProRule" id="PRU00449"/>
    </source>
</evidence>
<evidence type="ECO:0000313" key="9">
    <source>
        <dbReference type="Proteomes" id="UP001642483"/>
    </source>
</evidence>
<dbReference type="InterPro" id="IPR003903">
    <property type="entry name" value="UIM_dom"/>
</dbReference>
<feature type="compositionally biased region" description="Polar residues" evidence="6">
    <location>
        <begin position="164"/>
        <end position="179"/>
    </location>
</feature>
<dbReference type="SMART" id="SM00154">
    <property type="entry name" value="ZnF_AN1"/>
    <property type="match status" value="2"/>
</dbReference>
<feature type="compositionally biased region" description="Basic and acidic residues" evidence="6">
    <location>
        <begin position="183"/>
        <end position="193"/>
    </location>
</feature>
<evidence type="ECO:0000256" key="3">
    <source>
        <dbReference type="ARBA" id="ARBA00022771"/>
    </source>
</evidence>
<sequence>MEFPDLGQHCSESICRKLDFLPVKCDACDEVFCKDHIRYDDHHCSSAYKKNVQVPVCPLCGQPVPVPRGETPDIKVGEHIDRDCQSDPAKKKRKAFSNRCSAPRCKQHELMPVVCSECRLNFCLRHRHPQDHGCRGFQGTGRSVSNTGAAAMQRSQAASSSKQRTNVSKIISRPPQQTYMHGMGRDLDKERRQRQQQNARQMQSNMSEDEALARALQMSQEEHQNKPMTQEEKDLALARQLQEEEEENRRRLRRAERERNKSESSCKLS</sequence>
<dbReference type="InterPro" id="IPR000058">
    <property type="entry name" value="Znf_AN1"/>
</dbReference>
<evidence type="ECO:0000313" key="8">
    <source>
        <dbReference type="EMBL" id="CAK8697558.1"/>
    </source>
</evidence>
<evidence type="ECO:0000256" key="1">
    <source>
        <dbReference type="ARBA" id="ARBA00022723"/>
    </source>
</evidence>
<feature type="compositionally biased region" description="Low complexity" evidence="6">
    <location>
        <begin position="149"/>
        <end position="163"/>
    </location>
</feature>
<proteinExistence type="predicted"/>
<evidence type="ECO:0000256" key="2">
    <source>
        <dbReference type="ARBA" id="ARBA00022737"/>
    </source>
</evidence>
<feature type="compositionally biased region" description="Low complexity" evidence="6">
    <location>
        <begin position="195"/>
        <end position="206"/>
    </location>
</feature>
<keyword evidence="4" id="KW-0862">Zinc</keyword>
<dbReference type="Gene3D" id="4.10.1110.10">
    <property type="entry name" value="AN1-like Zinc finger"/>
    <property type="match status" value="2"/>
</dbReference>
<dbReference type="Proteomes" id="UP001642483">
    <property type="component" value="Unassembled WGS sequence"/>
</dbReference>
<dbReference type="EMBL" id="CAWYQH010000163">
    <property type="protein sequence ID" value="CAK8697558.1"/>
    <property type="molecule type" value="Genomic_DNA"/>
</dbReference>
<keyword evidence="9" id="KW-1185">Reference proteome</keyword>
<evidence type="ECO:0000256" key="4">
    <source>
        <dbReference type="ARBA" id="ARBA00022833"/>
    </source>
</evidence>
<dbReference type="PROSITE" id="PS51039">
    <property type="entry name" value="ZF_AN1"/>
    <property type="match status" value="2"/>
</dbReference>